<dbReference type="AlphaFoldDB" id="A0A7K1FI56"/>
<sequence length="226" mass="23483">MSTRSRPAPGGGIVVEIPPERVVGWINRFAGRNDGIDEITGDDNALALAGGDGTTASIAVPFPPMALGHREPVEALLDHIASLGTVGLILVRGGAHSIGIAREGVVLASSTDRKYLQGRTAAGGWSQQRYARRRGNQLTFSLEHAASLAARVLLDGPPIDALVVAGDSGAITTVLADRRLAPLLPLPRRTFGDIPEPRRAVLDDIAARSLHVEITVRGPGAGPGVG</sequence>
<evidence type="ECO:0000313" key="2">
    <source>
        <dbReference type="EMBL" id="MTD13778.1"/>
    </source>
</evidence>
<dbReference type="InterPro" id="IPR040783">
    <property type="entry name" value="VLRF1"/>
</dbReference>
<dbReference type="SUPFAM" id="SSF53137">
    <property type="entry name" value="Translational machinery components"/>
    <property type="match status" value="1"/>
</dbReference>
<reference evidence="2 3" key="1">
    <citation type="submission" date="2019-11" db="EMBL/GenBank/DDBJ databases">
        <authorList>
            <person name="Jiang L.-Q."/>
        </authorList>
    </citation>
    <scope>NUCLEOTIDE SEQUENCE [LARGE SCALE GENOMIC DNA]</scope>
    <source>
        <strain evidence="2 3">YIM 132087</strain>
    </source>
</reference>
<proteinExistence type="predicted"/>
<evidence type="ECO:0000259" key="1">
    <source>
        <dbReference type="Pfam" id="PF18859"/>
    </source>
</evidence>
<keyword evidence="3" id="KW-1185">Reference proteome</keyword>
<dbReference type="EMBL" id="WLYK01000001">
    <property type="protein sequence ID" value="MTD13778.1"/>
    <property type="molecule type" value="Genomic_DNA"/>
</dbReference>
<dbReference type="Pfam" id="PF18859">
    <property type="entry name" value="acVLRF1"/>
    <property type="match status" value="1"/>
</dbReference>
<name>A0A7K1FI56_9ACTN</name>
<dbReference type="InterPro" id="IPR042226">
    <property type="entry name" value="eFR1_2_sf"/>
</dbReference>
<dbReference type="Gene3D" id="3.30.420.60">
    <property type="entry name" value="eRF1 domain 2"/>
    <property type="match status" value="1"/>
</dbReference>
<evidence type="ECO:0000313" key="3">
    <source>
        <dbReference type="Proteomes" id="UP000460221"/>
    </source>
</evidence>
<accession>A0A7K1FI56</accession>
<feature type="domain" description="Actinobacteria/chloroflexi VLRF1 release factor" evidence="1">
    <location>
        <begin position="85"/>
        <end position="215"/>
    </location>
</feature>
<dbReference type="Proteomes" id="UP000460221">
    <property type="component" value="Unassembled WGS sequence"/>
</dbReference>
<gene>
    <name evidence="2" type="ORF">GIS00_07450</name>
</gene>
<dbReference type="RefSeq" id="WP_322097652.1">
    <property type="nucleotide sequence ID" value="NZ_WLYK01000001.1"/>
</dbReference>
<protein>
    <recommendedName>
        <fullName evidence="1">Actinobacteria/chloroflexi VLRF1 release factor domain-containing protein</fullName>
    </recommendedName>
</protein>
<organism evidence="2 3">
    <name type="scientific">Nakamurella alba</name>
    <dbReference type="NCBI Taxonomy" id="2665158"/>
    <lineage>
        <taxon>Bacteria</taxon>
        <taxon>Bacillati</taxon>
        <taxon>Actinomycetota</taxon>
        <taxon>Actinomycetes</taxon>
        <taxon>Nakamurellales</taxon>
        <taxon>Nakamurellaceae</taxon>
        <taxon>Nakamurella</taxon>
    </lineage>
</organism>
<dbReference type="NCBIfam" id="NF041024">
    <property type="entry name" value="acVLRF1_NCBI"/>
    <property type="match status" value="1"/>
</dbReference>
<comment type="caution">
    <text evidence="2">The sequence shown here is derived from an EMBL/GenBank/DDBJ whole genome shotgun (WGS) entry which is preliminary data.</text>
</comment>